<keyword evidence="1" id="KW-0812">Transmembrane</keyword>
<keyword evidence="1" id="KW-1133">Transmembrane helix</keyword>
<reference evidence="2 3" key="1">
    <citation type="journal article" date="2014" name="PLoS Genet.">
        <title>Phylogenetically driven sequencing of extremely halophilic archaea reveals strategies for static and dynamic osmo-response.</title>
        <authorList>
            <person name="Becker E.A."/>
            <person name="Seitzer P.M."/>
            <person name="Tritt A."/>
            <person name="Larsen D."/>
            <person name="Krusor M."/>
            <person name="Yao A.I."/>
            <person name="Wu D."/>
            <person name="Madern D."/>
            <person name="Eisen J.A."/>
            <person name="Darling A.E."/>
            <person name="Facciotti M.T."/>
        </authorList>
    </citation>
    <scope>NUCLEOTIDE SEQUENCE [LARGE SCALE GENOMIC DNA]</scope>
    <source>
        <strain evidence="2 3">100A6</strain>
    </source>
</reference>
<keyword evidence="1" id="KW-0472">Membrane</keyword>
<evidence type="ECO:0000313" key="3">
    <source>
        <dbReference type="Proteomes" id="UP000011566"/>
    </source>
</evidence>
<sequence length="82" mass="8962">MWVDSKRFGMATDDSRENELTMADAVRVYKWLTVLALVGFLAAFFLPPVVPSGLTNTVVGVWLLATLLAFAHVGIRNSTHGV</sequence>
<gene>
    <name evidence="2" type="ORF">C447_14811</name>
</gene>
<evidence type="ECO:0000256" key="1">
    <source>
        <dbReference type="SAM" id="Phobius"/>
    </source>
</evidence>
<name>M0LTS5_9EURY</name>
<dbReference type="AlphaFoldDB" id="M0LTS5"/>
<feature type="transmembrane region" description="Helical" evidence="1">
    <location>
        <begin position="28"/>
        <end position="46"/>
    </location>
</feature>
<dbReference type="PATRIC" id="fig|1132509.6.peg.3448"/>
<dbReference type="Proteomes" id="UP000011566">
    <property type="component" value="Unassembled WGS sequence"/>
</dbReference>
<protein>
    <submittedName>
        <fullName evidence="2">Uncharacterized protein</fullName>
    </submittedName>
</protein>
<organism evidence="2 3">
    <name type="scientific">Halococcus hamelinensis 100A6</name>
    <dbReference type="NCBI Taxonomy" id="1132509"/>
    <lineage>
        <taxon>Archaea</taxon>
        <taxon>Methanobacteriati</taxon>
        <taxon>Methanobacteriota</taxon>
        <taxon>Stenosarchaea group</taxon>
        <taxon>Halobacteria</taxon>
        <taxon>Halobacteriales</taxon>
        <taxon>Halococcaceae</taxon>
        <taxon>Halococcus</taxon>
    </lineage>
</organism>
<dbReference type="EMBL" id="AOMB01000041">
    <property type="protein sequence ID" value="EMA36538.1"/>
    <property type="molecule type" value="Genomic_DNA"/>
</dbReference>
<evidence type="ECO:0000313" key="2">
    <source>
        <dbReference type="EMBL" id="EMA36538.1"/>
    </source>
</evidence>
<keyword evidence="3" id="KW-1185">Reference proteome</keyword>
<dbReference type="OrthoDB" id="214306at2157"/>
<proteinExistence type="predicted"/>
<accession>M0LTS5</accession>
<feature type="transmembrane region" description="Helical" evidence="1">
    <location>
        <begin position="58"/>
        <end position="75"/>
    </location>
</feature>
<comment type="caution">
    <text evidence="2">The sequence shown here is derived from an EMBL/GenBank/DDBJ whole genome shotgun (WGS) entry which is preliminary data.</text>
</comment>